<comment type="similarity">
    <text evidence="3">Belongs to the CotF family.</text>
</comment>
<keyword evidence="1" id="KW-0749">Sporulation</keyword>
<keyword evidence="5" id="KW-1185">Reference proteome</keyword>
<dbReference type="EMBL" id="JAFBEB010000011">
    <property type="protein sequence ID" value="MBM7591366.1"/>
    <property type="molecule type" value="Genomic_DNA"/>
</dbReference>
<evidence type="ECO:0000256" key="1">
    <source>
        <dbReference type="ARBA" id="ARBA00022969"/>
    </source>
</evidence>
<organism evidence="4 5">
    <name type="scientific">Brevibacillus fulvus</name>
    <dbReference type="NCBI Taxonomy" id="1125967"/>
    <lineage>
        <taxon>Bacteria</taxon>
        <taxon>Bacillati</taxon>
        <taxon>Bacillota</taxon>
        <taxon>Bacilli</taxon>
        <taxon>Bacillales</taxon>
        <taxon>Paenibacillaceae</taxon>
        <taxon>Brevibacillus</taxon>
    </lineage>
</organism>
<comment type="subcellular location">
    <subcellularLocation>
        <location evidence="2">Spore coat</location>
    </subcellularLocation>
</comment>
<dbReference type="InterPro" id="IPR012851">
    <property type="entry name" value="Spore_coat_CotF-like"/>
</dbReference>
<dbReference type="Proteomes" id="UP000717624">
    <property type="component" value="Unassembled WGS sequence"/>
</dbReference>
<dbReference type="Pfam" id="PF07875">
    <property type="entry name" value="Coat_F"/>
    <property type="match status" value="1"/>
</dbReference>
<comment type="caution">
    <text evidence="4">The sequence shown here is derived from an EMBL/GenBank/DDBJ whole genome shotgun (WGS) entry which is preliminary data.</text>
</comment>
<evidence type="ECO:0000256" key="2">
    <source>
        <dbReference type="ARBA" id="ARBA00024325"/>
    </source>
</evidence>
<dbReference type="PANTHER" id="PTHR39183">
    <property type="entry name" value="SPORE COAT PROTEIN F-LIKE PROTEIN YHCQ"/>
    <property type="match status" value="1"/>
</dbReference>
<accession>A0A938Y3N2</accession>
<gene>
    <name evidence="4" type="ORF">JOD01_003005</name>
</gene>
<proteinExistence type="inferred from homology"/>
<evidence type="ECO:0008006" key="6">
    <source>
        <dbReference type="Google" id="ProtNLM"/>
    </source>
</evidence>
<dbReference type="AlphaFoldDB" id="A0A938Y3N2"/>
<evidence type="ECO:0000256" key="3">
    <source>
        <dbReference type="ARBA" id="ARBA00024344"/>
    </source>
</evidence>
<dbReference type="RefSeq" id="WP_204519078.1">
    <property type="nucleotide sequence ID" value="NZ_BAABIN010000003.1"/>
</dbReference>
<evidence type="ECO:0000313" key="5">
    <source>
        <dbReference type="Proteomes" id="UP000717624"/>
    </source>
</evidence>
<name>A0A938Y3N2_9BACL</name>
<dbReference type="GO" id="GO:0030435">
    <property type="term" value="P:sporulation resulting in formation of a cellular spore"/>
    <property type="evidence" value="ECO:0007669"/>
    <property type="project" value="UniProtKB-KW"/>
</dbReference>
<dbReference type="InterPro" id="IPR012347">
    <property type="entry name" value="Ferritin-like"/>
</dbReference>
<dbReference type="Gene3D" id="1.20.1260.10">
    <property type="match status" value="1"/>
</dbReference>
<evidence type="ECO:0000313" key="4">
    <source>
        <dbReference type="EMBL" id="MBM7591366.1"/>
    </source>
</evidence>
<reference evidence="4" key="1">
    <citation type="submission" date="2021-01" db="EMBL/GenBank/DDBJ databases">
        <title>Genomic Encyclopedia of Type Strains, Phase IV (KMG-IV): sequencing the most valuable type-strain genomes for metagenomic binning, comparative biology and taxonomic classification.</title>
        <authorList>
            <person name="Goeker M."/>
        </authorList>
    </citation>
    <scope>NUCLEOTIDE SEQUENCE</scope>
    <source>
        <strain evidence="4">DSM 25523</strain>
    </source>
</reference>
<protein>
    <recommendedName>
        <fullName evidence="6">Spore coat protein</fullName>
    </recommendedName>
</protein>
<dbReference type="PANTHER" id="PTHR39183:SF1">
    <property type="entry name" value="SPORE COAT PROTEIN F-LIKE PROTEIN YHCQ"/>
    <property type="match status" value="1"/>
</dbReference>
<sequence>MNSILENITGLNVMSDQVISMDLLNSVKADIRNYAVAITETATPELKTVLRQHLREGIALHRELTAYLMDKGWYQPYDPAEQIQLVLKSGRTAIETAQNG</sequence>